<dbReference type="PROSITE" id="PS50089">
    <property type="entry name" value="ZF_RING_2"/>
    <property type="match status" value="1"/>
</dbReference>
<dbReference type="InterPro" id="IPR013083">
    <property type="entry name" value="Znf_RING/FYVE/PHD"/>
</dbReference>
<comment type="caution">
    <text evidence="4">The sequence shown here is derived from an EMBL/GenBank/DDBJ whole genome shotgun (WGS) entry which is preliminary data.</text>
</comment>
<dbReference type="PANTHER" id="PTHR47662:SF3">
    <property type="entry name" value="TRANSCRIPTION FACTOR C2H2 FAMILY-RELATED"/>
    <property type="match status" value="1"/>
</dbReference>
<dbReference type="SUPFAM" id="SSF57850">
    <property type="entry name" value="RING/U-box"/>
    <property type="match status" value="1"/>
</dbReference>
<protein>
    <recommendedName>
        <fullName evidence="3">RING-type domain-containing protein</fullName>
    </recommendedName>
</protein>
<keyword evidence="5" id="KW-1185">Reference proteome</keyword>
<evidence type="ECO:0000256" key="1">
    <source>
        <dbReference type="PROSITE-ProRule" id="PRU00175"/>
    </source>
</evidence>
<keyword evidence="1" id="KW-0863">Zinc-finger</keyword>
<gene>
    <name evidence="4" type="ORF">VNO77_43878</name>
</gene>
<dbReference type="Proteomes" id="UP001367508">
    <property type="component" value="Unassembled WGS sequence"/>
</dbReference>
<dbReference type="CDD" id="cd16454">
    <property type="entry name" value="RING-H2_PA-TM-RING"/>
    <property type="match status" value="1"/>
</dbReference>
<sequence length="157" mass="18554">MRPVGEVLNRLCGRMIVVLVSLLLDLIILVHKLRSRPITTRQYLKFIEEKNPTICYTKRLKAEHEAECRVCLSEFKEGEKVRNLKCKHTFHRDCLDKWLQEYWATCPLCRKQVLPHDVVSKHRQHRNQVEAGVNGNEYHLPFLMSAFQDGNTSHRYL</sequence>
<name>A0AAN9JV08_CANGL</name>
<evidence type="ECO:0000313" key="4">
    <source>
        <dbReference type="EMBL" id="KAK7305965.1"/>
    </source>
</evidence>
<dbReference type="EMBL" id="JAYMYQ010000011">
    <property type="protein sequence ID" value="KAK7305965.1"/>
    <property type="molecule type" value="Genomic_DNA"/>
</dbReference>
<feature type="transmembrane region" description="Helical" evidence="2">
    <location>
        <begin position="12"/>
        <end position="31"/>
    </location>
</feature>
<dbReference type="Pfam" id="PF13639">
    <property type="entry name" value="zf-RING_2"/>
    <property type="match status" value="1"/>
</dbReference>
<proteinExistence type="predicted"/>
<dbReference type="SMART" id="SM00184">
    <property type="entry name" value="RING"/>
    <property type="match status" value="1"/>
</dbReference>
<evidence type="ECO:0000259" key="3">
    <source>
        <dbReference type="PROSITE" id="PS50089"/>
    </source>
</evidence>
<keyword evidence="1" id="KW-0862">Zinc</keyword>
<reference evidence="4 5" key="1">
    <citation type="submission" date="2024-01" db="EMBL/GenBank/DDBJ databases">
        <title>The genomes of 5 underutilized Papilionoideae crops provide insights into root nodulation and disease resistanc.</title>
        <authorList>
            <person name="Jiang F."/>
        </authorList>
    </citation>
    <scope>NUCLEOTIDE SEQUENCE [LARGE SCALE GENOMIC DNA]</scope>
    <source>
        <strain evidence="4">LVBAO_FW01</strain>
        <tissue evidence="4">Leaves</tissue>
    </source>
</reference>
<feature type="domain" description="RING-type" evidence="3">
    <location>
        <begin position="68"/>
        <end position="110"/>
    </location>
</feature>
<keyword evidence="2" id="KW-0472">Membrane</keyword>
<dbReference type="PANTHER" id="PTHR47662">
    <property type="entry name" value="RING-TYPE DOMAIN-CONTAINING PROTEIN"/>
    <property type="match status" value="1"/>
</dbReference>
<dbReference type="GO" id="GO:0008270">
    <property type="term" value="F:zinc ion binding"/>
    <property type="evidence" value="ECO:0007669"/>
    <property type="project" value="UniProtKB-KW"/>
</dbReference>
<keyword evidence="2" id="KW-0812">Transmembrane</keyword>
<dbReference type="Gene3D" id="3.30.40.10">
    <property type="entry name" value="Zinc/RING finger domain, C3HC4 (zinc finger)"/>
    <property type="match status" value="1"/>
</dbReference>
<evidence type="ECO:0000313" key="5">
    <source>
        <dbReference type="Proteomes" id="UP001367508"/>
    </source>
</evidence>
<organism evidence="4 5">
    <name type="scientific">Canavalia gladiata</name>
    <name type="common">Sword bean</name>
    <name type="synonym">Dolichos gladiatus</name>
    <dbReference type="NCBI Taxonomy" id="3824"/>
    <lineage>
        <taxon>Eukaryota</taxon>
        <taxon>Viridiplantae</taxon>
        <taxon>Streptophyta</taxon>
        <taxon>Embryophyta</taxon>
        <taxon>Tracheophyta</taxon>
        <taxon>Spermatophyta</taxon>
        <taxon>Magnoliopsida</taxon>
        <taxon>eudicotyledons</taxon>
        <taxon>Gunneridae</taxon>
        <taxon>Pentapetalae</taxon>
        <taxon>rosids</taxon>
        <taxon>fabids</taxon>
        <taxon>Fabales</taxon>
        <taxon>Fabaceae</taxon>
        <taxon>Papilionoideae</taxon>
        <taxon>50 kb inversion clade</taxon>
        <taxon>NPAAA clade</taxon>
        <taxon>indigoferoid/millettioid clade</taxon>
        <taxon>Phaseoleae</taxon>
        <taxon>Canavalia</taxon>
    </lineage>
</organism>
<dbReference type="AlphaFoldDB" id="A0AAN9JV08"/>
<keyword evidence="2" id="KW-1133">Transmembrane helix</keyword>
<keyword evidence="1" id="KW-0479">Metal-binding</keyword>
<accession>A0AAN9JV08</accession>
<evidence type="ECO:0000256" key="2">
    <source>
        <dbReference type="SAM" id="Phobius"/>
    </source>
</evidence>
<dbReference type="InterPro" id="IPR001841">
    <property type="entry name" value="Znf_RING"/>
</dbReference>